<evidence type="ECO:0000256" key="5">
    <source>
        <dbReference type="PROSITE-ProRule" id="PRU00104"/>
    </source>
</evidence>
<evidence type="ECO:0000313" key="8">
    <source>
        <dbReference type="EMBL" id="KAF2659908.1"/>
    </source>
</evidence>
<evidence type="ECO:0000259" key="7">
    <source>
        <dbReference type="PROSITE" id="PS50237"/>
    </source>
</evidence>
<feature type="compositionally biased region" description="Basic and acidic residues" evidence="6">
    <location>
        <begin position="406"/>
        <end position="418"/>
    </location>
</feature>
<keyword evidence="3" id="KW-0808">Transferase</keyword>
<dbReference type="SUPFAM" id="SSF56204">
    <property type="entry name" value="Hect, E3 ligase catalytic domain"/>
    <property type="match status" value="1"/>
</dbReference>
<dbReference type="PROSITE" id="PS50237">
    <property type="entry name" value="HECT"/>
    <property type="match status" value="1"/>
</dbReference>
<dbReference type="GO" id="GO:0061630">
    <property type="term" value="F:ubiquitin protein ligase activity"/>
    <property type="evidence" value="ECO:0007669"/>
    <property type="project" value="UniProtKB-EC"/>
</dbReference>
<evidence type="ECO:0000313" key="9">
    <source>
        <dbReference type="Proteomes" id="UP000799324"/>
    </source>
</evidence>
<evidence type="ECO:0000256" key="1">
    <source>
        <dbReference type="ARBA" id="ARBA00000885"/>
    </source>
</evidence>
<proteinExistence type="predicted"/>
<sequence>MLEVGGAIGVNVFYSTGMERPGLDPLPRTISASTSTQTVDGTRCDRQLLGSVGNDSAVGDMTKVLASLSKKQQEKKDVKSLSQNLYDTMTMIYSFSRQIPSPTSIFASLRTSHTPRQTSKDDLSTSHVGQQCSPSTIHKANGQPISGHAVMSRPNGDANTPLPPKIEAETSQPSSPSHDTSSNGYQIHKIRHQLSESSVDKRHSSKSIKSPYFDGAIDMNTQIPPTRPNRSHDGRSTSKFAAAVLSPATDQKVRSRKESTERTPILPVVSHLDCDTLERLKEEVHHHRREQSSESGFVVDYDANVKYRPTKPFVNRSIFYVLSNPEALLRSFHERHNEAFKDSPLPHLNSIRLTRAFRDWNRRNGALIFDSLWIAVKALFTPPPELDLQKSPRLKPTRKPTSTYPRLDKGPGKGDQEPMFDRYLSDEEAAHIILICIHALTSLVPVGWPHTWAQLRIFRSWGIILPKAPSTDNFSDPWIKIIDELEYEPALRLADRLVRGIGARTCFSHILATLNPHDEQAERLQQARGQTRLQEILVQHLIVAERVALTSKTSLKPHRSFAADPGWTITATFLEWLKTIIIKNWDSKAIVNKWSNVGSSIMLFKLFSAHESQLNLRRHMFFMPHLHDRLDGVKEPAEFIKWENEPNLLHLFQYPFLFPPDYLVGYFRTINFTTMFQHHERTERIVHLQRRLYLDPFLRLVYRSQLVNLLKTTLSDYLVLDVSRKCALEETLNQLWGLERRFLLKPLKVKLGTEEGEVGLDHGGITYEFFRVVLEQAFKPDTGMFTTDQHTHMTWFQPASLEPDWKFEMLGILFSLAVYNGITLPITFPRALYYFMLMPGHPNTGPPFPNDIAFIQDGWPELGQSFEKLLLWEDGDVADIFLRHYSFSFEAFGRKVDVDMQAFDHGPDGENQPWPADLKHEWGEAIPGPFGPVWSSDTPRPHLFEPHWEHPNSETSGSGSDLPLVTNANRKQFVSDYIFWLTYRSVAPQLLAFRKGFHTCLERKSLHLFDPSSLRNLVEGTQDIDISALKAATRYDEGYSATHPTIITFWYIVEQYDADDRRRLLEFVTASERVPVTGFESMNFYIVRSGSDTERLPTSSTCFGKLMLPEYSGMEKMRRKLHLAIQNSKGFGVV</sequence>
<name>A0A6A6TLW0_9PLEO</name>
<dbReference type="OrthoDB" id="5981550at2759"/>
<dbReference type="InterPro" id="IPR035983">
    <property type="entry name" value="Hect_E3_ubiquitin_ligase"/>
</dbReference>
<feature type="active site" description="Glycyl thioester intermediate" evidence="5">
    <location>
        <position position="1102"/>
    </location>
</feature>
<evidence type="ECO:0000256" key="3">
    <source>
        <dbReference type="ARBA" id="ARBA00022679"/>
    </source>
</evidence>
<accession>A0A6A6TLW0</accession>
<dbReference type="AlphaFoldDB" id="A0A6A6TLW0"/>
<evidence type="ECO:0000256" key="6">
    <source>
        <dbReference type="SAM" id="MobiDB-lite"/>
    </source>
</evidence>
<feature type="domain" description="HECT" evidence="7">
    <location>
        <begin position="739"/>
        <end position="1134"/>
    </location>
</feature>
<dbReference type="GO" id="GO:0000209">
    <property type="term" value="P:protein polyubiquitination"/>
    <property type="evidence" value="ECO:0007669"/>
    <property type="project" value="InterPro"/>
</dbReference>
<dbReference type="Gene3D" id="3.30.2160.10">
    <property type="entry name" value="Hect, E3 ligase catalytic domain"/>
    <property type="match status" value="2"/>
</dbReference>
<keyword evidence="4 5" id="KW-0833">Ubl conjugation pathway</keyword>
<comment type="catalytic activity">
    <reaction evidence="1">
        <text>S-ubiquitinyl-[E2 ubiquitin-conjugating enzyme]-L-cysteine + [acceptor protein]-L-lysine = [E2 ubiquitin-conjugating enzyme]-L-cysteine + N(6)-ubiquitinyl-[acceptor protein]-L-lysine.</text>
        <dbReference type="EC" id="2.3.2.26"/>
    </reaction>
</comment>
<dbReference type="Proteomes" id="UP000799324">
    <property type="component" value="Unassembled WGS sequence"/>
</dbReference>
<dbReference type="SMART" id="SM00119">
    <property type="entry name" value="HECTc"/>
    <property type="match status" value="1"/>
</dbReference>
<feature type="region of interest" description="Disordered" evidence="6">
    <location>
        <begin position="111"/>
        <end position="262"/>
    </location>
</feature>
<reference evidence="8" key="1">
    <citation type="journal article" date="2020" name="Stud. Mycol.">
        <title>101 Dothideomycetes genomes: a test case for predicting lifestyles and emergence of pathogens.</title>
        <authorList>
            <person name="Haridas S."/>
            <person name="Albert R."/>
            <person name="Binder M."/>
            <person name="Bloem J."/>
            <person name="Labutti K."/>
            <person name="Salamov A."/>
            <person name="Andreopoulos B."/>
            <person name="Baker S."/>
            <person name="Barry K."/>
            <person name="Bills G."/>
            <person name="Bluhm B."/>
            <person name="Cannon C."/>
            <person name="Castanera R."/>
            <person name="Culley D."/>
            <person name="Daum C."/>
            <person name="Ezra D."/>
            <person name="Gonzalez J."/>
            <person name="Henrissat B."/>
            <person name="Kuo A."/>
            <person name="Liang C."/>
            <person name="Lipzen A."/>
            <person name="Lutzoni F."/>
            <person name="Magnuson J."/>
            <person name="Mondo S."/>
            <person name="Nolan M."/>
            <person name="Ohm R."/>
            <person name="Pangilinan J."/>
            <person name="Park H.-J."/>
            <person name="Ramirez L."/>
            <person name="Alfaro M."/>
            <person name="Sun H."/>
            <person name="Tritt A."/>
            <person name="Yoshinaga Y."/>
            <person name="Zwiers L.-H."/>
            <person name="Turgeon B."/>
            <person name="Goodwin S."/>
            <person name="Spatafora J."/>
            <person name="Crous P."/>
            <person name="Grigoriev I."/>
        </authorList>
    </citation>
    <scope>NUCLEOTIDE SEQUENCE</scope>
    <source>
        <strain evidence="8">CBS 122681</strain>
    </source>
</reference>
<evidence type="ECO:0000256" key="2">
    <source>
        <dbReference type="ARBA" id="ARBA00012485"/>
    </source>
</evidence>
<feature type="compositionally biased region" description="Polar residues" evidence="6">
    <location>
        <begin position="125"/>
        <end position="138"/>
    </location>
</feature>
<dbReference type="FunFam" id="3.30.2410.10:FF:000003">
    <property type="entry name" value="probable E3 ubiquitin-protein ligase HERC4 isoform X1"/>
    <property type="match status" value="1"/>
</dbReference>
<dbReference type="EC" id="2.3.2.26" evidence="2"/>
<gene>
    <name evidence="8" type="ORF">K491DRAFT_712205</name>
</gene>
<dbReference type="PANTHER" id="PTHR45700">
    <property type="entry name" value="UBIQUITIN-PROTEIN LIGASE E3C"/>
    <property type="match status" value="1"/>
</dbReference>
<organism evidence="8 9">
    <name type="scientific">Lophiostoma macrostomum CBS 122681</name>
    <dbReference type="NCBI Taxonomy" id="1314788"/>
    <lineage>
        <taxon>Eukaryota</taxon>
        <taxon>Fungi</taxon>
        <taxon>Dikarya</taxon>
        <taxon>Ascomycota</taxon>
        <taxon>Pezizomycotina</taxon>
        <taxon>Dothideomycetes</taxon>
        <taxon>Pleosporomycetidae</taxon>
        <taxon>Pleosporales</taxon>
        <taxon>Lophiostomataceae</taxon>
        <taxon>Lophiostoma</taxon>
    </lineage>
</organism>
<dbReference type="Gene3D" id="3.90.1750.10">
    <property type="entry name" value="Hect, E3 ligase catalytic domains"/>
    <property type="match status" value="2"/>
</dbReference>
<keyword evidence="9" id="KW-1185">Reference proteome</keyword>
<protein>
    <recommendedName>
        <fullName evidence="2">HECT-type E3 ubiquitin transferase</fullName>
        <ecNumber evidence="2">2.3.2.26</ecNumber>
    </recommendedName>
</protein>
<feature type="compositionally biased region" description="Low complexity" evidence="6">
    <location>
        <begin position="170"/>
        <end position="182"/>
    </location>
</feature>
<feature type="region of interest" description="Disordered" evidence="6">
    <location>
        <begin position="387"/>
        <end position="418"/>
    </location>
</feature>
<dbReference type="Pfam" id="PF00632">
    <property type="entry name" value="HECT"/>
    <property type="match status" value="1"/>
</dbReference>
<dbReference type="InterPro" id="IPR044611">
    <property type="entry name" value="E3A/B/C-like"/>
</dbReference>
<dbReference type="Gene3D" id="3.30.2410.10">
    <property type="entry name" value="Hect, E3 ligase catalytic domain"/>
    <property type="match status" value="1"/>
</dbReference>
<dbReference type="EMBL" id="MU004303">
    <property type="protein sequence ID" value="KAF2659908.1"/>
    <property type="molecule type" value="Genomic_DNA"/>
</dbReference>
<evidence type="ECO:0000256" key="4">
    <source>
        <dbReference type="ARBA" id="ARBA00022786"/>
    </source>
</evidence>
<feature type="compositionally biased region" description="Basic and acidic residues" evidence="6">
    <location>
        <begin position="251"/>
        <end position="261"/>
    </location>
</feature>
<dbReference type="InterPro" id="IPR000569">
    <property type="entry name" value="HECT_dom"/>
</dbReference>